<keyword evidence="4" id="KW-0808">Transferase</keyword>
<organism evidence="13 14">
    <name type="scientific">Marchantia polymorpha subsp. ruderalis</name>
    <dbReference type="NCBI Taxonomy" id="1480154"/>
    <lineage>
        <taxon>Eukaryota</taxon>
        <taxon>Viridiplantae</taxon>
        <taxon>Streptophyta</taxon>
        <taxon>Embryophyta</taxon>
        <taxon>Marchantiophyta</taxon>
        <taxon>Marchantiopsida</taxon>
        <taxon>Marchantiidae</taxon>
        <taxon>Marchantiales</taxon>
        <taxon>Marchantiaceae</taxon>
        <taxon>Marchantia</taxon>
    </lineage>
</organism>
<evidence type="ECO:0000256" key="8">
    <source>
        <dbReference type="ARBA" id="ARBA00023180"/>
    </source>
</evidence>
<keyword evidence="6 12" id="KW-1133">Transmembrane helix</keyword>
<dbReference type="GO" id="GO:0006004">
    <property type="term" value="P:fucose metabolic process"/>
    <property type="evidence" value="ECO:0007669"/>
    <property type="project" value="UniProtKB-KW"/>
</dbReference>
<dbReference type="PIRSF" id="PIRSF009360">
    <property type="entry name" value="UCP009360"/>
    <property type="match status" value="1"/>
</dbReference>
<evidence type="ECO:0000256" key="4">
    <source>
        <dbReference type="ARBA" id="ARBA00022679"/>
    </source>
</evidence>
<comment type="caution">
    <text evidence="13">The sequence shown here is derived from an EMBL/GenBank/DDBJ whole genome shotgun (WGS) entry which is preliminary data.</text>
</comment>
<dbReference type="InterPro" id="IPR052272">
    <property type="entry name" value="GT106_glycosyltransferase"/>
</dbReference>
<protein>
    <recommendedName>
        <fullName evidence="11">O-fucosyltransferase family protein</fullName>
    </recommendedName>
</protein>
<evidence type="ECO:0000256" key="2">
    <source>
        <dbReference type="ARBA" id="ARBA00007737"/>
    </source>
</evidence>
<name>A0A176WKY8_MARPO</name>
<evidence type="ECO:0000313" key="14">
    <source>
        <dbReference type="Proteomes" id="UP000077202"/>
    </source>
</evidence>
<keyword evidence="14" id="KW-1185">Reference proteome</keyword>
<evidence type="ECO:0000256" key="7">
    <source>
        <dbReference type="ARBA" id="ARBA00023136"/>
    </source>
</evidence>
<dbReference type="PANTHER" id="PTHR31933:SF5">
    <property type="entry name" value="O-FUCOSYLTRANSFERASE 31"/>
    <property type="match status" value="1"/>
</dbReference>
<dbReference type="InterPro" id="IPR019378">
    <property type="entry name" value="GDP-Fuc_O-FucTrfase"/>
</dbReference>
<evidence type="ECO:0000256" key="10">
    <source>
        <dbReference type="ARBA" id="ARBA00023277"/>
    </source>
</evidence>
<dbReference type="GO" id="GO:0016757">
    <property type="term" value="F:glycosyltransferase activity"/>
    <property type="evidence" value="ECO:0007669"/>
    <property type="project" value="UniProtKB-KW"/>
</dbReference>
<comment type="subcellular location">
    <subcellularLocation>
        <location evidence="1">Membrane</location>
        <topology evidence="1">Single-pass membrane protein</topology>
    </subcellularLocation>
</comment>
<gene>
    <name evidence="13" type="ORF">AXG93_1200s1630</name>
</gene>
<proteinExistence type="inferred from homology"/>
<evidence type="ECO:0000256" key="11">
    <source>
        <dbReference type="ARBA" id="ARBA00030350"/>
    </source>
</evidence>
<dbReference type="CDD" id="cd11299">
    <property type="entry name" value="O-FucT_plant"/>
    <property type="match status" value="1"/>
</dbReference>
<evidence type="ECO:0000256" key="5">
    <source>
        <dbReference type="ARBA" id="ARBA00022692"/>
    </source>
</evidence>
<comment type="similarity">
    <text evidence="2">Belongs to the glycosyltransferase GT106 family.</text>
</comment>
<reference evidence="13" key="1">
    <citation type="submission" date="2016-03" db="EMBL/GenBank/DDBJ databases">
        <title>Mechanisms controlling the formation of the plant cell surface in tip-growing cells are functionally conserved among land plants.</title>
        <authorList>
            <person name="Honkanen S."/>
            <person name="Jones V.A."/>
            <person name="Morieri G."/>
            <person name="Champion C."/>
            <person name="Hetherington A.J."/>
            <person name="Kelly S."/>
            <person name="Saint-Marcoux D."/>
            <person name="Proust H."/>
            <person name="Prescott H."/>
            <person name="Dolan L."/>
        </authorList>
    </citation>
    <scope>NUCLEOTIDE SEQUENCE [LARGE SCALE GENOMIC DNA]</scope>
    <source>
        <tissue evidence="13">Whole gametophyte</tissue>
    </source>
</reference>
<keyword evidence="10" id="KW-0119">Carbohydrate metabolism</keyword>
<dbReference type="GO" id="GO:0016020">
    <property type="term" value="C:membrane"/>
    <property type="evidence" value="ECO:0007669"/>
    <property type="project" value="UniProtKB-SubCell"/>
</dbReference>
<dbReference type="EMBL" id="LVLJ01000668">
    <property type="protein sequence ID" value="OAE33301.1"/>
    <property type="molecule type" value="Genomic_DNA"/>
</dbReference>
<keyword evidence="8" id="KW-0325">Glycoprotein</keyword>
<dbReference type="PANTHER" id="PTHR31933">
    <property type="entry name" value="O-FUCOSYLTRANSFERASE 2-RELATED"/>
    <property type="match status" value="1"/>
</dbReference>
<accession>A0A176WKY8</accession>
<keyword evidence="5 12" id="KW-0812">Transmembrane</keyword>
<dbReference type="AlphaFoldDB" id="A0A176WKY8"/>
<feature type="transmembrane region" description="Helical" evidence="12">
    <location>
        <begin position="28"/>
        <end position="47"/>
    </location>
</feature>
<keyword evidence="9" id="KW-0294">Fucose metabolism</keyword>
<dbReference type="Pfam" id="PF10250">
    <property type="entry name" value="O-FucT"/>
    <property type="match status" value="1"/>
</dbReference>
<evidence type="ECO:0000256" key="3">
    <source>
        <dbReference type="ARBA" id="ARBA00022676"/>
    </source>
</evidence>
<evidence type="ECO:0000256" key="6">
    <source>
        <dbReference type="ARBA" id="ARBA00022989"/>
    </source>
</evidence>
<evidence type="ECO:0000256" key="1">
    <source>
        <dbReference type="ARBA" id="ARBA00004167"/>
    </source>
</evidence>
<evidence type="ECO:0000256" key="9">
    <source>
        <dbReference type="ARBA" id="ARBA00023253"/>
    </source>
</evidence>
<keyword evidence="7 12" id="KW-0472">Membrane</keyword>
<dbReference type="Proteomes" id="UP000077202">
    <property type="component" value="Unassembled WGS sequence"/>
</dbReference>
<sequence length="545" mass="61911">MRRGIEGGSGLLDTVILEMRKRTLWTQVVWNVITALAFLAVVTPVFICVHDAISWRSSFFNDWEVSKARHPRLVDAINVTRLKDAEPEDLWYPPDYHGWKKCPTHLKSSSTLPEKSNGYLQVFLDGGLNQQRMGICDAVVIAKILNATLVLPHFDMNPVWRDPSIFADVFDVDHFLDYLKNDVHIVLELPGNLSWSSREYYATGVRVTRIKDAPSYSGHMWYIDRVLPILQTHGVAAIAPFTHRLGYEGLPPGIQQLRCRVNFEALRFVPKITNLGDLIIQRLHLNSLEYRVRESNVPRMRNRSSKFLALHLRFDKDMAAHSTCDFGGGVAERRSLAKYRQVMWQGGVPNIQYTKREIRNLGKCPLTPEEVAIMLAALGFDADTHLYLASYKVYGGEARMAHLRKLFPNLSNKFTLATAAELEPFKDKSSQLAALDYHVCLYSDAFISASRGNMHNALLGHRAYEHRGTTIKPDMVLLQQLFANSSFIEYEDFQDRIHASPTKAVELPHQLGIFSDVFGKYSVYEIRFVEAITSADGQPGWDATQ</sequence>
<keyword evidence="3" id="KW-0328">Glycosyltransferase</keyword>
<dbReference type="InterPro" id="IPR024709">
    <property type="entry name" value="FucosylTrfase_pln"/>
</dbReference>
<evidence type="ECO:0000313" key="13">
    <source>
        <dbReference type="EMBL" id="OAE33301.1"/>
    </source>
</evidence>
<evidence type="ECO:0000256" key="12">
    <source>
        <dbReference type="SAM" id="Phobius"/>
    </source>
</evidence>